<dbReference type="EC" id="4.3.1.19" evidence="11"/>
<evidence type="ECO:0000256" key="4">
    <source>
        <dbReference type="ARBA" id="ARBA00010869"/>
    </source>
</evidence>
<dbReference type="GO" id="GO:0006565">
    <property type="term" value="P:L-serine catabolic process"/>
    <property type="evidence" value="ECO:0007669"/>
    <property type="project" value="TreeGrafter"/>
</dbReference>
<evidence type="ECO:0000313" key="15">
    <source>
        <dbReference type="Proteomes" id="UP000245942"/>
    </source>
</evidence>
<keyword evidence="5 11" id="KW-0028">Amino-acid biosynthesis</keyword>
<dbReference type="InterPro" id="IPR036052">
    <property type="entry name" value="TrpB-like_PALP_sf"/>
</dbReference>
<dbReference type="CDD" id="cd04907">
    <property type="entry name" value="ACT_ThrD-I_2"/>
    <property type="match status" value="1"/>
</dbReference>
<keyword evidence="7" id="KW-0677">Repeat</keyword>
<evidence type="ECO:0000256" key="9">
    <source>
        <dbReference type="ARBA" id="ARBA00023239"/>
    </source>
</evidence>
<dbReference type="InterPro" id="IPR050147">
    <property type="entry name" value="Ser/Thr_Dehydratase"/>
</dbReference>
<dbReference type="InterPro" id="IPR045865">
    <property type="entry name" value="ACT-like_dom_sf"/>
</dbReference>
<dbReference type="UniPathway" id="UPA00047">
    <property type="reaction ID" value="UER00054"/>
</dbReference>
<keyword evidence="8 11" id="KW-0663">Pyridoxal phosphate</keyword>
<evidence type="ECO:0000256" key="3">
    <source>
        <dbReference type="ARBA" id="ARBA00004810"/>
    </source>
</evidence>
<dbReference type="InterPro" id="IPR001721">
    <property type="entry name" value="TD_ACT-like"/>
</dbReference>
<dbReference type="PROSITE" id="PS00165">
    <property type="entry name" value="DEHYDRATASE_SER_THR"/>
    <property type="match status" value="1"/>
</dbReference>
<dbReference type="CDD" id="cd01562">
    <property type="entry name" value="Thr-dehyd"/>
    <property type="match status" value="1"/>
</dbReference>
<dbReference type="PANTHER" id="PTHR48078:SF11">
    <property type="entry name" value="THREONINE DEHYDRATASE, MITOCHONDRIAL"/>
    <property type="match status" value="1"/>
</dbReference>
<dbReference type="GO" id="GO:0004794">
    <property type="term" value="F:threonine deaminase activity"/>
    <property type="evidence" value="ECO:0007669"/>
    <property type="project" value="UniProtKB-UniRule"/>
</dbReference>
<dbReference type="Proteomes" id="UP000245942">
    <property type="component" value="Unassembled WGS sequence"/>
</dbReference>
<dbReference type="EMBL" id="KZ819325">
    <property type="protein sequence ID" value="PWN21519.1"/>
    <property type="molecule type" value="Genomic_DNA"/>
</dbReference>
<comment type="catalytic activity">
    <reaction evidence="1 11">
        <text>L-threonine = 2-oxobutanoate + NH4(+)</text>
        <dbReference type="Rhea" id="RHEA:22108"/>
        <dbReference type="ChEBI" id="CHEBI:16763"/>
        <dbReference type="ChEBI" id="CHEBI:28938"/>
        <dbReference type="ChEBI" id="CHEBI:57926"/>
        <dbReference type="EC" id="4.3.1.19"/>
    </reaction>
</comment>
<sequence length="712" mass="75608">MPSSAQNGRVSDPPMPPTTALPTSAYLAAPFVSSKALGESTSTVQADPDRSGRGASSQASSSSSSSSPPSASSPMERESSIPSYLYSSLPSYLLLPSGTPDYLRMCLSADIYSLVKTTPLQRANKLSTKLGCEIFLKREDLQPVFSFKLRGAYNLMRTLEGEQKWKGVIACSAGNHAQGVSLSGLSLSIPCTIVMPLGTPAIKVDSVRALGAKVVLHGQDFDEAKAECSRLAETYGLKVIPPFDDPHVIAGQGTVGVEILRQTSMDDLDGVFCCVGGGGLLAGVSSYVKRIAPPSCKVFGVETFDGDALTQSLQAGRRITLREVGLFADGTAVKVVGEECFRILREKGAVDGMVRVDTDEICAAIRDTFEDTRTVPEPSGALSLAGLKRYIISHNLQNSGKKFACIISGANMNFSRLRFVAERAEVGDGKEVLMMVEIPEVPGAFMKLHSHIHPRSVTEFSYRYNVTEESGSQPPTAHIFLSFLLGGGAPPPGAVGIPPVPPANVGQGAQGNEHHTDHEVRNDVRATLAAHFGRGATLSATESPLTNGSSNVNGNGDGNGNGESASADGNTAGAAPGTSISTQAPSARDAELRSIMDALSNDGMRAIDISGNEMAKSHARYLVGGKQNVPHERIFRFEFPERPGALRKFLAGLNAGWNISLFHYRNHGSDIARILAGIQVTPGSEEAFDKFLEELGYVYKEETGNEVVKKFL</sequence>
<evidence type="ECO:0000256" key="1">
    <source>
        <dbReference type="ARBA" id="ARBA00001274"/>
    </source>
</evidence>
<feature type="region of interest" description="Disordered" evidence="12">
    <location>
        <begin position="1"/>
        <end position="22"/>
    </location>
</feature>
<dbReference type="Gene3D" id="3.40.1020.10">
    <property type="entry name" value="Biosynthetic Threonine Deaminase, Domain 3"/>
    <property type="match status" value="1"/>
</dbReference>
<evidence type="ECO:0000256" key="12">
    <source>
        <dbReference type="SAM" id="MobiDB-lite"/>
    </source>
</evidence>
<keyword evidence="9 11" id="KW-0456">Lyase</keyword>
<comment type="similarity">
    <text evidence="4 11">Belongs to the serine/threonine dehydratase family.</text>
</comment>
<dbReference type="FunFam" id="3.40.50.1100:FF:000008">
    <property type="entry name" value="L-threonine dehydratase"/>
    <property type="match status" value="1"/>
</dbReference>
<dbReference type="STRING" id="1684307.A0A316U8M5"/>
<name>A0A316U8M5_9BASI</name>
<feature type="compositionally biased region" description="Low complexity" evidence="12">
    <location>
        <begin position="53"/>
        <end position="77"/>
    </location>
</feature>
<dbReference type="Gene3D" id="3.40.50.1100">
    <property type="match status" value="2"/>
</dbReference>
<accession>A0A316U8M5</accession>
<proteinExistence type="inferred from homology"/>
<protein>
    <recommendedName>
        <fullName evidence="11">Threonine dehydratase</fullName>
        <ecNumber evidence="11">4.3.1.19</ecNumber>
    </recommendedName>
    <alternativeName>
        <fullName evidence="11">Threonine deaminase</fullName>
    </alternativeName>
</protein>
<dbReference type="InterPro" id="IPR038110">
    <property type="entry name" value="TD_ACT-like_sf"/>
</dbReference>
<feature type="domain" description="ACT-like" evidence="13">
    <location>
        <begin position="633"/>
        <end position="704"/>
    </location>
</feature>
<dbReference type="OrthoDB" id="4418812at2759"/>
<gene>
    <name evidence="14" type="ORF">BCV69DRAFT_282241</name>
</gene>
<evidence type="ECO:0000313" key="14">
    <source>
        <dbReference type="EMBL" id="PWN21519.1"/>
    </source>
</evidence>
<feature type="compositionally biased region" description="Pro residues" evidence="12">
    <location>
        <begin position="492"/>
        <end position="502"/>
    </location>
</feature>
<feature type="region of interest" description="Disordered" evidence="12">
    <location>
        <begin position="36"/>
        <end position="77"/>
    </location>
</feature>
<dbReference type="PANTHER" id="PTHR48078">
    <property type="entry name" value="THREONINE DEHYDRATASE, MITOCHONDRIAL-RELATED"/>
    <property type="match status" value="1"/>
</dbReference>
<dbReference type="InterPro" id="IPR000634">
    <property type="entry name" value="Ser/Thr_deHydtase_PyrdxlP-BS"/>
</dbReference>
<dbReference type="Pfam" id="PF00585">
    <property type="entry name" value="Thr_dehydrat_C"/>
    <property type="match status" value="2"/>
</dbReference>
<dbReference type="GO" id="GO:0006567">
    <property type="term" value="P:L-threonine catabolic process"/>
    <property type="evidence" value="ECO:0007669"/>
    <property type="project" value="TreeGrafter"/>
</dbReference>
<dbReference type="GeneID" id="37014026"/>
<evidence type="ECO:0000256" key="5">
    <source>
        <dbReference type="ARBA" id="ARBA00022605"/>
    </source>
</evidence>
<dbReference type="InterPro" id="IPR001926">
    <property type="entry name" value="TrpB-like_PALP"/>
</dbReference>
<evidence type="ECO:0000256" key="7">
    <source>
        <dbReference type="ARBA" id="ARBA00022737"/>
    </source>
</evidence>
<dbReference type="Pfam" id="PF00291">
    <property type="entry name" value="PALP"/>
    <property type="match status" value="1"/>
</dbReference>
<dbReference type="NCBIfam" id="TIGR01124">
    <property type="entry name" value="ilvA_2Cterm"/>
    <property type="match status" value="1"/>
</dbReference>
<evidence type="ECO:0000256" key="10">
    <source>
        <dbReference type="ARBA" id="ARBA00023304"/>
    </source>
</evidence>
<evidence type="ECO:0000259" key="13">
    <source>
        <dbReference type="PROSITE" id="PS51672"/>
    </source>
</evidence>
<evidence type="ECO:0000256" key="6">
    <source>
        <dbReference type="ARBA" id="ARBA00022624"/>
    </source>
</evidence>
<dbReference type="RefSeq" id="XP_025348679.1">
    <property type="nucleotide sequence ID" value="XM_025492292.1"/>
</dbReference>
<evidence type="ECO:0000256" key="11">
    <source>
        <dbReference type="RuleBase" id="RU362012"/>
    </source>
</evidence>
<evidence type="ECO:0000256" key="8">
    <source>
        <dbReference type="ARBA" id="ARBA00022898"/>
    </source>
</evidence>
<dbReference type="InterPro" id="IPR005787">
    <property type="entry name" value="Thr_deHydtase_biosynth"/>
</dbReference>
<organism evidence="14 15">
    <name type="scientific">Pseudomicrostroma glucosiphilum</name>
    <dbReference type="NCBI Taxonomy" id="1684307"/>
    <lineage>
        <taxon>Eukaryota</taxon>
        <taxon>Fungi</taxon>
        <taxon>Dikarya</taxon>
        <taxon>Basidiomycota</taxon>
        <taxon>Ustilaginomycotina</taxon>
        <taxon>Exobasidiomycetes</taxon>
        <taxon>Microstromatales</taxon>
        <taxon>Microstromatales incertae sedis</taxon>
        <taxon>Pseudomicrostroma</taxon>
    </lineage>
</organism>
<reference evidence="14 15" key="1">
    <citation type="journal article" date="2018" name="Mol. Biol. Evol.">
        <title>Broad Genomic Sampling Reveals a Smut Pathogenic Ancestry of the Fungal Clade Ustilaginomycotina.</title>
        <authorList>
            <person name="Kijpornyongpan T."/>
            <person name="Mondo S.J."/>
            <person name="Barry K."/>
            <person name="Sandor L."/>
            <person name="Lee J."/>
            <person name="Lipzen A."/>
            <person name="Pangilinan J."/>
            <person name="LaButti K."/>
            <person name="Hainaut M."/>
            <person name="Henrissat B."/>
            <person name="Grigoriev I.V."/>
            <person name="Spatafora J.W."/>
            <person name="Aime M.C."/>
        </authorList>
    </citation>
    <scope>NUCLEOTIDE SEQUENCE [LARGE SCALE GENOMIC DNA]</scope>
    <source>
        <strain evidence="14 15">MCA 4718</strain>
    </source>
</reference>
<dbReference type="GO" id="GO:0030170">
    <property type="term" value="F:pyridoxal phosphate binding"/>
    <property type="evidence" value="ECO:0007669"/>
    <property type="project" value="InterPro"/>
</dbReference>
<dbReference type="GO" id="GO:0009097">
    <property type="term" value="P:isoleucine biosynthetic process"/>
    <property type="evidence" value="ECO:0007669"/>
    <property type="project" value="UniProtKB-UniRule"/>
</dbReference>
<feature type="region of interest" description="Disordered" evidence="12">
    <location>
        <begin position="492"/>
        <end position="517"/>
    </location>
</feature>
<keyword evidence="6 11" id="KW-0412">Isoleucine biosynthesis</keyword>
<keyword evidence="10 11" id="KW-0100">Branched-chain amino acid biosynthesis</keyword>
<comment type="pathway">
    <text evidence="3 11">Amino-acid biosynthesis; L-isoleucine biosynthesis; 2-oxobutanoate from L-threonine: step 1/1.</text>
</comment>
<keyword evidence="15" id="KW-1185">Reference proteome</keyword>
<dbReference type="GO" id="GO:0003941">
    <property type="term" value="F:L-serine ammonia-lyase activity"/>
    <property type="evidence" value="ECO:0007669"/>
    <property type="project" value="TreeGrafter"/>
</dbReference>
<feature type="region of interest" description="Disordered" evidence="12">
    <location>
        <begin position="537"/>
        <end position="589"/>
    </location>
</feature>
<dbReference type="SUPFAM" id="SSF55021">
    <property type="entry name" value="ACT-like"/>
    <property type="match status" value="1"/>
</dbReference>
<evidence type="ECO:0000256" key="2">
    <source>
        <dbReference type="ARBA" id="ARBA00001933"/>
    </source>
</evidence>
<dbReference type="AlphaFoldDB" id="A0A316U8M5"/>
<dbReference type="SUPFAM" id="SSF53686">
    <property type="entry name" value="Tryptophan synthase beta subunit-like PLP-dependent enzymes"/>
    <property type="match status" value="1"/>
</dbReference>
<comment type="cofactor">
    <cofactor evidence="2 11">
        <name>pyridoxal 5'-phosphate</name>
        <dbReference type="ChEBI" id="CHEBI:597326"/>
    </cofactor>
</comment>
<dbReference type="PROSITE" id="PS51672">
    <property type="entry name" value="ACT_LIKE"/>
    <property type="match status" value="1"/>
</dbReference>